<organism evidence="1 2">
    <name type="scientific">Acidomonas methanolica NBRC 104435</name>
    <dbReference type="NCBI Taxonomy" id="1231351"/>
    <lineage>
        <taxon>Bacteria</taxon>
        <taxon>Pseudomonadati</taxon>
        <taxon>Pseudomonadota</taxon>
        <taxon>Alphaproteobacteria</taxon>
        <taxon>Acetobacterales</taxon>
        <taxon>Acetobacteraceae</taxon>
        <taxon>Acidomonas</taxon>
    </lineage>
</organism>
<keyword evidence="2" id="KW-1185">Reference proteome</keyword>
<reference evidence="1 2" key="2">
    <citation type="journal article" date="2014" name="FEMS Microbiol. Lett.">
        <title>Draft genomic DNA sequence of the facultatively methylotrophic bacterium Acidomonas methanolica type strain MB58.</title>
        <authorList>
            <person name="Higashiura N."/>
            <person name="Hadano H."/>
            <person name="Hirakawa H."/>
            <person name="Matsutani M."/>
            <person name="Takabe S."/>
            <person name="Matsushita K."/>
            <person name="Azuma Y."/>
        </authorList>
    </citation>
    <scope>NUCLEOTIDE SEQUENCE [LARGE SCALE GENOMIC DNA]</scope>
    <source>
        <strain evidence="1 2">MB58</strain>
    </source>
</reference>
<dbReference type="RefSeq" id="WP_239641751.1">
    <property type="nucleotide sequence ID" value="NZ_BAND01000159.1"/>
</dbReference>
<dbReference type="Proteomes" id="UP000019760">
    <property type="component" value="Unassembled WGS sequence"/>
</dbReference>
<comment type="caution">
    <text evidence="1">The sequence shown here is derived from an EMBL/GenBank/DDBJ whole genome shotgun (WGS) entry which is preliminary data.</text>
</comment>
<dbReference type="AlphaFoldDB" id="A0A023D9L2"/>
<proteinExistence type="predicted"/>
<name>A0A023D9L2_ACIMT</name>
<dbReference type="EMBL" id="BAND01000159">
    <property type="protein sequence ID" value="GAJ30521.1"/>
    <property type="molecule type" value="Genomic_DNA"/>
</dbReference>
<evidence type="ECO:0000313" key="2">
    <source>
        <dbReference type="Proteomes" id="UP000019760"/>
    </source>
</evidence>
<reference evidence="2" key="1">
    <citation type="journal article" date="2014" name="FEMS Microbiol. Lett.">
        <title>Draft Genomic DNA Sequence of the Facultatively Methylotrophic Bacterium Acidomonas methanolica type strain MB58.</title>
        <authorList>
            <person name="Higashiura N."/>
            <person name="Hadano H."/>
            <person name="Hirakawa H."/>
            <person name="Matsutani M."/>
            <person name="Takabe S."/>
            <person name="Matsushita K."/>
            <person name="Azuma Y."/>
        </authorList>
    </citation>
    <scope>NUCLEOTIDE SEQUENCE [LARGE SCALE GENOMIC DNA]</scope>
    <source>
        <strain evidence="2">MB58</strain>
    </source>
</reference>
<accession>A0A023D9L2</accession>
<gene>
    <name evidence="1" type="ORF">Amme_164_003</name>
</gene>
<evidence type="ECO:0000313" key="1">
    <source>
        <dbReference type="EMBL" id="GAJ30521.1"/>
    </source>
</evidence>
<protein>
    <submittedName>
        <fullName evidence="1">Transposase</fullName>
    </submittedName>
</protein>
<sequence>MLELAHDLKSVWQAPATNVRLKKRIVRTLVQEVVADLDTETAETVLAVHWTGGIHTELRLPRRRRGQRNSTGADIVAAVRDLVRIANDDLIASLLNRNGLRTGNGNRWTRERVTSMRSHHRIPVYRATPEEEKSCLNLGEAAKLLGIAPKTLRLAAEAGKIAATHPLPDGPWIFERHILDSDKAKLIAHQARTRRNQLAGQTHAQENLFETVI</sequence>